<evidence type="ECO:0000256" key="5">
    <source>
        <dbReference type="ARBA" id="ARBA00022970"/>
    </source>
</evidence>
<reference evidence="12" key="1">
    <citation type="submission" date="2015-02" db="EMBL/GenBank/DDBJ databases">
        <authorList>
            <person name="Gon?alves P."/>
        </authorList>
    </citation>
    <scope>NUCLEOTIDE SEQUENCE [LARGE SCALE GENOMIC DNA]</scope>
</reference>
<dbReference type="Pfam" id="PF01490">
    <property type="entry name" value="Aa_trans"/>
    <property type="match status" value="2"/>
</dbReference>
<dbReference type="PANTHER" id="PTHR22950">
    <property type="entry name" value="AMINO ACID TRANSPORTER"/>
    <property type="match status" value="1"/>
</dbReference>
<dbReference type="OrthoDB" id="655540at2759"/>
<comment type="subcellular location">
    <subcellularLocation>
        <location evidence="1">Membrane</location>
        <topology evidence="1">Multi-pass membrane protein</topology>
    </subcellularLocation>
</comment>
<evidence type="ECO:0000313" key="12">
    <source>
        <dbReference type="Proteomes" id="UP000243876"/>
    </source>
</evidence>
<feature type="domain" description="Amino acid transporter transmembrane" evidence="10">
    <location>
        <begin position="413"/>
        <end position="616"/>
    </location>
</feature>
<organism evidence="11 12">
    <name type="scientific">Sporidiobolus salmonicolor</name>
    <name type="common">Yeast-like fungus</name>
    <name type="synonym">Sporobolomyces salmonicolor</name>
    <dbReference type="NCBI Taxonomy" id="5005"/>
    <lineage>
        <taxon>Eukaryota</taxon>
        <taxon>Fungi</taxon>
        <taxon>Dikarya</taxon>
        <taxon>Basidiomycota</taxon>
        <taxon>Pucciniomycotina</taxon>
        <taxon>Microbotryomycetes</taxon>
        <taxon>Sporidiobolales</taxon>
        <taxon>Sporidiobolaceae</taxon>
        <taxon>Sporobolomyces</taxon>
    </lineage>
</organism>
<feature type="region of interest" description="Disordered" evidence="8">
    <location>
        <begin position="1"/>
        <end position="24"/>
    </location>
</feature>
<feature type="region of interest" description="Disordered" evidence="8">
    <location>
        <begin position="41"/>
        <end position="184"/>
    </location>
</feature>
<feature type="transmembrane region" description="Helical" evidence="9">
    <location>
        <begin position="228"/>
        <end position="246"/>
    </location>
</feature>
<gene>
    <name evidence="11" type="primary">SPOSA6832_02947</name>
</gene>
<feature type="transmembrane region" description="Helical" evidence="9">
    <location>
        <begin position="563"/>
        <end position="580"/>
    </location>
</feature>
<keyword evidence="3" id="KW-0813">Transport</keyword>
<feature type="compositionally biased region" description="Pro residues" evidence="8">
    <location>
        <begin position="518"/>
        <end position="527"/>
    </location>
</feature>
<keyword evidence="7 9" id="KW-0472">Membrane</keyword>
<evidence type="ECO:0000259" key="10">
    <source>
        <dbReference type="Pfam" id="PF01490"/>
    </source>
</evidence>
<comment type="similarity">
    <text evidence="2">Belongs to the amino acid/polyamine transporter 2 family.</text>
</comment>
<evidence type="ECO:0000256" key="7">
    <source>
        <dbReference type="ARBA" id="ARBA00023136"/>
    </source>
</evidence>
<dbReference type="Proteomes" id="UP000243876">
    <property type="component" value="Unassembled WGS sequence"/>
</dbReference>
<feature type="transmembrane region" description="Helical" evidence="9">
    <location>
        <begin position="277"/>
        <end position="298"/>
    </location>
</feature>
<name>A0A0D6ENV3_SPOSA</name>
<dbReference type="PANTHER" id="PTHR22950:SF692">
    <property type="entry name" value="TRANSMEMBRANE AMINO ACID TRANSPORTER FAMILY PROTEIN"/>
    <property type="match status" value="1"/>
</dbReference>
<evidence type="ECO:0000313" key="11">
    <source>
        <dbReference type="EMBL" id="CEQ41255.1"/>
    </source>
</evidence>
<feature type="compositionally biased region" description="Polar residues" evidence="8">
    <location>
        <begin position="121"/>
        <end position="136"/>
    </location>
</feature>
<keyword evidence="5" id="KW-0029">Amino-acid transport</keyword>
<feature type="transmembrane region" description="Helical" evidence="9">
    <location>
        <begin position="648"/>
        <end position="670"/>
    </location>
</feature>
<dbReference type="GO" id="GO:0015179">
    <property type="term" value="F:L-amino acid transmembrane transporter activity"/>
    <property type="evidence" value="ECO:0007669"/>
    <property type="project" value="TreeGrafter"/>
</dbReference>
<dbReference type="GO" id="GO:0005774">
    <property type="term" value="C:vacuolar membrane"/>
    <property type="evidence" value="ECO:0007669"/>
    <property type="project" value="TreeGrafter"/>
</dbReference>
<accession>A0A0D6ENV3</accession>
<feature type="compositionally biased region" description="Basic and acidic residues" evidence="8">
    <location>
        <begin position="85"/>
        <end position="94"/>
    </location>
</feature>
<evidence type="ECO:0000256" key="2">
    <source>
        <dbReference type="ARBA" id="ARBA00008066"/>
    </source>
</evidence>
<evidence type="ECO:0000256" key="9">
    <source>
        <dbReference type="SAM" id="Phobius"/>
    </source>
</evidence>
<feature type="transmembrane region" description="Helical" evidence="9">
    <location>
        <begin position="435"/>
        <end position="458"/>
    </location>
</feature>
<dbReference type="InterPro" id="IPR013057">
    <property type="entry name" value="AA_transpt_TM"/>
</dbReference>
<evidence type="ECO:0000256" key="8">
    <source>
        <dbReference type="SAM" id="MobiDB-lite"/>
    </source>
</evidence>
<evidence type="ECO:0000256" key="6">
    <source>
        <dbReference type="ARBA" id="ARBA00022989"/>
    </source>
</evidence>
<protein>
    <submittedName>
        <fullName evidence="11">SPOSA6832_02947-mRNA-1:cds</fullName>
    </submittedName>
</protein>
<keyword evidence="6 9" id="KW-1133">Transmembrane helix</keyword>
<feature type="transmembrane region" description="Helical" evidence="9">
    <location>
        <begin position="586"/>
        <end position="610"/>
    </location>
</feature>
<evidence type="ECO:0000256" key="4">
    <source>
        <dbReference type="ARBA" id="ARBA00022692"/>
    </source>
</evidence>
<feature type="region of interest" description="Disordered" evidence="8">
    <location>
        <begin position="518"/>
        <end position="554"/>
    </location>
</feature>
<keyword evidence="12" id="KW-1185">Reference proteome</keyword>
<proteinExistence type="inferred from homology"/>
<dbReference type="AlphaFoldDB" id="A0A0D6ENV3"/>
<feature type="domain" description="Amino acid transporter transmembrane" evidence="10">
    <location>
        <begin position="198"/>
        <end position="363"/>
    </location>
</feature>
<sequence length="673" mass="72865">MSSRRIPISSSQRQPAPAPSNTAFRSSLDLVFSYTRSAAFFGENLPSGPSFVDSDRYRRPGFPQDEENSFTGGEGEGDDSTVGRGESDWGRTTDAETEGITTSEGEGDGEDPTPTPVRSRWTGSPSTERTPLLTPSYSPPDSVPFPRRTAEVTAALASHAKRTGPVDEAEEGRETQRRPSTFSREAWKAAIEEHRGESTYGQTLFNSVNVLVGVGLLADPLAFADAGWVLGMLLLLFCAMVTNYTAKMLASLMRLNPSTHTYADVLIRAFGPRTRQWVYALFVLELGTFSVAAIELFADSMSSLFPSLSSTAFKIISYAILLPTTFLPLRLLSLTSLLGILAFVVLLAVVIADGSFKRTAPGSLWDTMDTNVGPRWGRLPISFGLFMSGVSGLSCVKANRWSGALNCLCCGQFSGHAVVPSLYRDMKNPRHFNSMINLAYVIAFSVSLVFGVLGYLMFGNDVSSEITRDLAATKGYPVALTKLAVWMVAINPLVKYAIANKPLVHTFEHLIGLHPAPTVPSPPPPPGQSSSDCALTTTSSFSHPSPSPPPAPDPRRAQRIRYFVLRPLLSLAFVACAIAIPEFDRVLAFLGSGSAFVICCVGPIGAYLVLGRRKESGNGKVGRGRDAERERQRMQEGEGLVVEGWERVLCWLLLVTSIAMAVVGTVWSFLPLK</sequence>
<evidence type="ECO:0000256" key="1">
    <source>
        <dbReference type="ARBA" id="ARBA00004141"/>
    </source>
</evidence>
<feature type="transmembrane region" description="Helical" evidence="9">
    <location>
        <begin position="334"/>
        <end position="356"/>
    </location>
</feature>
<keyword evidence="4 9" id="KW-0812">Transmembrane</keyword>
<feature type="compositionally biased region" description="Low complexity" evidence="8">
    <location>
        <begin position="1"/>
        <end position="15"/>
    </location>
</feature>
<evidence type="ECO:0000256" key="3">
    <source>
        <dbReference type="ARBA" id="ARBA00022448"/>
    </source>
</evidence>
<dbReference type="EMBL" id="CENE01000012">
    <property type="protein sequence ID" value="CEQ41255.1"/>
    <property type="molecule type" value="Genomic_DNA"/>
</dbReference>